<feature type="domain" description="Transposase IS4-like" evidence="2">
    <location>
        <begin position="273"/>
        <end position="440"/>
    </location>
</feature>
<protein>
    <submittedName>
        <fullName evidence="4">Transposase</fullName>
    </submittedName>
</protein>
<evidence type="ECO:0000313" key="5">
    <source>
        <dbReference type="Proteomes" id="UP000019494"/>
    </source>
</evidence>
<comment type="caution">
    <text evidence="4">The sequence shown here is derived from an EMBL/GenBank/DDBJ whole genome shotgun (WGS) entry which is preliminary data.</text>
</comment>
<name>W9GHZ8_9MICO</name>
<evidence type="ECO:0000313" key="4">
    <source>
        <dbReference type="EMBL" id="EWT05861.1"/>
    </source>
</evidence>
<dbReference type="GO" id="GO:0006313">
    <property type="term" value="P:DNA transposition"/>
    <property type="evidence" value="ECO:0007669"/>
    <property type="project" value="InterPro"/>
</dbReference>
<dbReference type="Proteomes" id="UP000019494">
    <property type="component" value="Unassembled WGS sequence"/>
</dbReference>
<sequence length="465" mass="50980">MGYNFVAEDQDQFFLLPPSLMEWLPEDDLAFFVMDAVEEMDLSGFYAGYRADGWGGAARHPKTMVALLLYAYCTGVVSSRKIERACYVDVAFRVVCANLPPDHTTIARFRARHEQALKSLFTASLRLCARAGMTSVGLVALDGTKMAAPASLARNRSKDSLDRAVEELFAAAEAADAAEDAQHGVDRGDEPPAVLRGRADRRRRFKAAKQKLDAELEAQLKAHEDHLAARAAAEAERGSKLRGRKPKAPQERARHKPKKVNTTDPESGVMSTANGFVQGYNAQAAANEEQVVLSAEVTDEHNDCTQLHPMITATHASLGAAGIAERPEKLLADAGYASEENFAALGEQDPDCYIATRNMKKNPAPRTGRRGPLKKDATLLERMDRKVSTKNGNAIYRHRQRIIEPVFGQIKGARGIRRFSRRGKAAADAEWKLICGTHNLLKLYRRVLTDPTLAPYSRIGAAAAA</sequence>
<dbReference type="GO" id="GO:0003677">
    <property type="term" value="F:DNA binding"/>
    <property type="evidence" value="ECO:0007669"/>
    <property type="project" value="InterPro"/>
</dbReference>
<feature type="compositionally biased region" description="Basic and acidic residues" evidence="1">
    <location>
        <begin position="227"/>
        <end position="239"/>
    </location>
</feature>
<dbReference type="InterPro" id="IPR002559">
    <property type="entry name" value="Transposase_11"/>
</dbReference>
<evidence type="ECO:0000256" key="1">
    <source>
        <dbReference type="SAM" id="MobiDB-lite"/>
    </source>
</evidence>
<feature type="compositionally biased region" description="Basic and acidic residues" evidence="1">
    <location>
        <begin position="180"/>
        <end position="190"/>
    </location>
</feature>
<dbReference type="EMBL" id="AWQS01000081">
    <property type="protein sequence ID" value="EWT05861.1"/>
    <property type="molecule type" value="Genomic_DNA"/>
</dbReference>
<feature type="compositionally biased region" description="Basic residues" evidence="1">
    <location>
        <begin position="240"/>
        <end position="259"/>
    </location>
</feature>
<dbReference type="PANTHER" id="PTHR33408">
    <property type="entry name" value="TRANSPOSASE"/>
    <property type="match status" value="1"/>
</dbReference>
<organism evidence="4 5">
    <name type="scientific">Intrasporangium chromatireducens Q5-1</name>
    <dbReference type="NCBI Taxonomy" id="584657"/>
    <lineage>
        <taxon>Bacteria</taxon>
        <taxon>Bacillati</taxon>
        <taxon>Actinomycetota</taxon>
        <taxon>Actinomycetes</taxon>
        <taxon>Micrococcales</taxon>
        <taxon>Intrasporangiaceae</taxon>
        <taxon>Intrasporangium</taxon>
    </lineage>
</organism>
<feature type="domain" description="Transposase InsH N-terminal" evidence="3">
    <location>
        <begin position="20"/>
        <end position="112"/>
    </location>
</feature>
<reference evidence="5" key="1">
    <citation type="submission" date="2013-08" db="EMBL/GenBank/DDBJ databases">
        <title>Intrasporangium oryzae NRRL B-24470.</title>
        <authorList>
            <person name="Liu H."/>
            <person name="Wang G."/>
        </authorList>
    </citation>
    <scope>NUCLEOTIDE SEQUENCE [LARGE SCALE GENOMIC DNA]</scope>
    <source>
        <strain evidence="5">Q5-1</strain>
    </source>
</reference>
<dbReference type="GO" id="GO:0004803">
    <property type="term" value="F:transposase activity"/>
    <property type="evidence" value="ECO:0007669"/>
    <property type="project" value="InterPro"/>
</dbReference>
<dbReference type="OrthoDB" id="4227096at2"/>
<feature type="region of interest" description="Disordered" evidence="1">
    <location>
        <begin position="227"/>
        <end position="268"/>
    </location>
</feature>
<dbReference type="AlphaFoldDB" id="W9GHZ8"/>
<proteinExistence type="predicted"/>
<dbReference type="Pfam" id="PF05598">
    <property type="entry name" value="DUF772"/>
    <property type="match status" value="1"/>
</dbReference>
<feature type="region of interest" description="Disordered" evidence="1">
    <location>
        <begin position="179"/>
        <end position="200"/>
    </location>
</feature>
<accession>W9GHZ8</accession>
<dbReference type="Pfam" id="PF01609">
    <property type="entry name" value="DDE_Tnp_1"/>
    <property type="match status" value="1"/>
</dbReference>
<dbReference type="InterPro" id="IPR008490">
    <property type="entry name" value="Transposase_InsH_N"/>
</dbReference>
<gene>
    <name evidence="4" type="ORF">N864_01490</name>
</gene>
<evidence type="ECO:0000259" key="3">
    <source>
        <dbReference type="Pfam" id="PF05598"/>
    </source>
</evidence>
<evidence type="ECO:0000259" key="2">
    <source>
        <dbReference type="Pfam" id="PF01609"/>
    </source>
</evidence>
<keyword evidence="5" id="KW-1185">Reference proteome</keyword>